<feature type="compositionally biased region" description="Polar residues" evidence="2">
    <location>
        <begin position="425"/>
        <end position="436"/>
    </location>
</feature>
<dbReference type="EMBL" id="CP003005">
    <property type="protein sequence ID" value="AEO59233.1"/>
    <property type="molecule type" value="Genomic_DNA"/>
</dbReference>
<dbReference type="OrthoDB" id="4583668at2759"/>
<proteinExistence type="predicted"/>
<feature type="transmembrane region" description="Helical" evidence="3">
    <location>
        <begin position="575"/>
        <end position="593"/>
    </location>
</feature>
<keyword evidence="3" id="KW-0812">Transmembrane</keyword>
<feature type="compositionally biased region" description="Acidic residues" evidence="2">
    <location>
        <begin position="253"/>
        <end position="264"/>
    </location>
</feature>
<evidence type="ECO:0000313" key="4">
    <source>
        <dbReference type="EMBL" id="AEO59233.1"/>
    </source>
</evidence>
<dbReference type="eggNOG" id="ENOG502R8G4">
    <property type="taxonomic scope" value="Eukaryota"/>
</dbReference>
<keyword evidence="5" id="KW-1185">Reference proteome</keyword>
<feature type="compositionally biased region" description="Basic and acidic residues" evidence="2">
    <location>
        <begin position="95"/>
        <end position="116"/>
    </location>
</feature>
<feature type="coiled-coil region" evidence="1">
    <location>
        <begin position="474"/>
        <end position="512"/>
    </location>
</feature>
<feature type="compositionally biased region" description="Basic and acidic residues" evidence="2">
    <location>
        <begin position="224"/>
        <end position="236"/>
    </location>
</feature>
<dbReference type="HOGENOM" id="CLU_440878_0_0_1"/>
<dbReference type="KEGG" id="mtm:MYCTH_94734"/>
<dbReference type="RefSeq" id="XP_003664478.1">
    <property type="nucleotide sequence ID" value="XM_003664430.1"/>
</dbReference>
<feature type="compositionally biased region" description="Basic and acidic residues" evidence="2">
    <location>
        <begin position="185"/>
        <end position="203"/>
    </location>
</feature>
<feature type="transmembrane region" description="Helical" evidence="3">
    <location>
        <begin position="599"/>
        <end position="618"/>
    </location>
</feature>
<evidence type="ECO:0000313" key="5">
    <source>
        <dbReference type="Proteomes" id="UP000007322"/>
    </source>
</evidence>
<dbReference type="Proteomes" id="UP000007322">
    <property type="component" value="Chromosome 4"/>
</dbReference>
<evidence type="ECO:0000256" key="2">
    <source>
        <dbReference type="SAM" id="MobiDB-lite"/>
    </source>
</evidence>
<sequence length="620" mass="66196">MLDQLSVLSTCERQRIAGDQGDETFLGGQDEQQSGCPEESDDVPDVPKSWILPPSADVGNKRFHDALETKPPSGGEGPTAESHPPDSLDPTATRQHGEHTPKTLPDEKPDNRREEAGFGGESQDGGLDDVDDYLDAEQQSQDHSGLRSPYGHPPSTLDKELALSGELSDDSSSYYSGATSLDVSHVPEDDLSRWTSSSEEKNSSEVPAGQSSTQPQKCLGESAGDSKRCRKPEKPSHAGSSDPVRIDGRVDGGDEEKDNEDDQALEPSAAALPYTPKETGKQGGDPGRKSGEVPSPDTGSPSRARSPAIGRPALSVSPPTATCGAEDRPPPLFLILSDEDARFAPFSGEGAPRPGESRTDVMVRDQIARCEAIRGQPLNDEEKEVIRSYYREMNQRRAPRETSEPTKVHSVAELAKLEDLAGPPGSNSEADGSSNRGIHGGSSPASDGGVPGVTNDDYDDDSNTVQPSKLLNMIRDLEARFKDAAGQLMREKQETEKRLEKLEKELQDVRAVLNEPAVGGSGSDSGAAGYTHAWGGQALQANGLSFTPTLVVAAMVALVWLVTEAMLHSKRLSDGYGPFINGGYNGLASVVVFGTWTQFILFIIVSTYLGVVSVLGTLRR</sequence>
<name>G2QFL6_THET4</name>
<dbReference type="AlphaFoldDB" id="G2QFL6"/>
<keyword evidence="3" id="KW-0472">Membrane</keyword>
<keyword evidence="3" id="KW-1133">Transmembrane helix</keyword>
<feature type="region of interest" description="Disordered" evidence="2">
    <location>
        <begin position="14"/>
        <end position="332"/>
    </location>
</feature>
<dbReference type="GeneID" id="11514421"/>
<feature type="compositionally biased region" description="Polar residues" evidence="2">
    <location>
        <begin position="170"/>
        <end position="182"/>
    </location>
</feature>
<accession>G2QFL6</accession>
<gene>
    <name evidence="4" type="ORF">MYCTH_94734</name>
</gene>
<keyword evidence="1" id="KW-0175">Coiled coil</keyword>
<reference evidence="4 5" key="1">
    <citation type="journal article" date="2011" name="Nat. Biotechnol.">
        <title>Comparative genomic analysis of the thermophilic biomass-degrading fungi Myceliophthora thermophila and Thielavia terrestris.</title>
        <authorList>
            <person name="Berka R.M."/>
            <person name="Grigoriev I.V."/>
            <person name="Otillar R."/>
            <person name="Salamov A."/>
            <person name="Grimwood J."/>
            <person name="Reid I."/>
            <person name="Ishmael N."/>
            <person name="John T."/>
            <person name="Darmond C."/>
            <person name="Moisan M.-C."/>
            <person name="Henrissat B."/>
            <person name="Coutinho P.M."/>
            <person name="Lombard V."/>
            <person name="Natvig D.O."/>
            <person name="Lindquist E."/>
            <person name="Schmutz J."/>
            <person name="Lucas S."/>
            <person name="Harris P."/>
            <person name="Powlowski J."/>
            <person name="Bellemare A."/>
            <person name="Taylor D."/>
            <person name="Butler G."/>
            <person name="de Vries R.P."/>
            <person name="Allijn I.E."/>
            <person name="van den Brink J."/>
            <person name="Ushinsky S."/>
            <person name="Storms R."/>
            <person name="Powell A.J."/>
            <person name="Paulsen I.T."/>
            <person name="Elbourne L.D.H."/>
            <person name="Baker S.E."/>
            <person name="Magnuson J."/>
            <person name="LaBoissiere S."/>
            <person name="Clutterbuck A.J."/>
            <person name="Martinez D."/>
            <person name="Wogulis M."/>
            <person name="de Leon A.L."/>
            <person name="Rey M.W."/>
            <person name="Tsang A."/>
        </authorList>
    </citation>
    <scope>NUCLEOTIDE SEQUENCE [LARGE SCALE GENOMIC DNA]</scope>
    <source>
        <strain evidence="5">ATCC 42464 / BCRC 31852 / DSM 1799</strain>
    </source>
</reference>
<organism evidence="4 5">
    <name type="scientific">Thermothelomyces thermophilus (strain ATCC 42464 / BCRC 31852 / DSM 1799)</name>
    <name type="common">Sporotrichum thermophile</name>
    <dbReference type="NCBI Taxonomy" id="573729"/>
    <lineage>
        <taxon>Eukaryota</taxon>
        <taxon>Fungi</taxon>
        <taxon>Dikarya</taxon>
        <taxon>Ascomycota</taxon>
        <taxon>Pezizomycotina</taxon>
        <taxon>Sordariomycetes</taxon>
        <taxon>Sordariomycetidae</taxon>
        <taxon>Sordariales</taxon>
        <taxon>Chaetomiaceae</taxon>
        <taxon>Thermothelomyces</taxon>
    </lineage>
</organism>
<dbReference type="VEuPathDB" id="FungiDB:MYCTH_94734"/>
<evidence type="ECO:0000256" key="1">
    <source>
        <dbReference type="SAM" id="Coils"/>
    </source>
</evidence>
<feature type="compositionally biased region" description="Basic and acidic residues" evidence="2">
    <location>
        <begin position="59"/>
        <end position="68"/>
    </location>
</feature>
<feature type="transmembrane region" description="Helical" evidence="3">
    <location>
        <begin position="543"/>
        <end position="563"/>
    </location>
</feature>
<feature type="region of interest" description="Disordered" evidence="2">
    <location>
        <begin position="417"/>
        <end position="466"/>
    </location>
</feature>
<dbReference type="InParanoid" id="G2QFL6"/>
<protein>
    <submittedName>
        <fullName evidence="4">Uncharacterized protein</fullName>
    </submittedName>
</protein>
<feature type="compositionally biased region" description="Acidic residues" evidence="2">
    <location>
        <begin position="126"/>
        <end position="135"/>
    </location>
</feature>
<evidence type="ECO:0000256" key="3">
    <source>
        <dbReference type="SAM" id="Phobius"/>
    </source>
</evidence>